<dbReference type="AlphaFoldDB" id="A0A0A0CZT6"/>
<dbReference type="RefSeq" id="WP_034846186.1">
    <property type="nucleotide sequence ID" value="NZ_JANX01000550.1"/>
</dbReference>
<dbReference type="GO" id="GO:0005524">
    <property type="term" value="F:ATP binding"/>
    <property type="evidence" value="ECO:0007669"/>
    <property type="project" value="InterPro"/>
</dbReference>
<dbReference type="InterPro" id="IPR027417">
    <property type="entry name" value="P-loop_NTPase"/>
</dbReference>
<evidence type="ECO:0000256" key="1">
    <source>
        <dbReference type="ARBA" id="ARBA00005417"/>
    </source>
</evidence>
<proteinExistence type="inferred from homology"/>
<protein>
    <recommendedName>
        <fullName evidence="3">ABC transporter domain-containing protein</fullName>
    </recommendedName>
</protein>
<name>A0A0A0CZT6_9PROT</name>
<dbReference type="EMBL" id="JANX01000550">
    <property type="protein sequence ID" value="KGM31284.1"/>
    <property type="molecule type" value="Genomic_DNA"/>
</dbReference>
<evidence type="ECO:0000259" key="3">
    <source>
        <dbReference type="Pfam" id="PF00005"/>
    </source>
</evidence>
<dbReference type="Gene3D" id="3.40.50.300">
    <property type="entry name" value="P-loop containing nucleotide triphosphate hydrolases"/>
    <property type="match status" value="1"/>
</dbReference>
<gene>
    <name evidence="4" type="ORF">P409_28075</name>
</gene>
<comment type="similarity">
    <text evidence="1">Belongs to the ABC transporter superfamily.</text>
</comment>
<dbReference type="SUPFAM" id="SSF52540">
    <property type="entry name" value="P-loop containing nucleoside triphosphate hydrolases"/>
    <property type="match status" value="1"/>
</dbReference>
<dbReference type="Pfam" id="PF00005">
    <property type="entry name" value="ABC_tran"/>
    <property type="match status" value="1"/>
</dbReference>
<feature type="domain" description="ABC transporter" evidence="3">
    <location>
        <begin position="19"/>
        <end position="90"/>
    </location>
</feature>
<sequence length="104" mass="10882">MIRAEHLHRRFGSVIAVAGVSLEVGRGEVVGLLGPNGAGKSTLLRMLAGYLEPDAGTAALDGIDVRRRPIAARRRLGYLPEGAPLYPEMTPAGLLGFVAAVHGL</sequence>
<organism evidence="4 5">
    <name type="scientific">Inquilinus limosus MP06</name>
    <dbReference type="NCBI Taxonomy" id="1398085"/>
    <lineage>
        <taxon>Bacteria</taxon>
        <taxon>Pseudomonadati</taxon>
        <taxon>Pseudomonadota</taxon>
        <taxon>Alphaproteobacteria</taxon>
        <taxon>Rhodospirillales</taxon>
        <taxon>Rhodospirillaceae</taxon>
        <taxon>Inquilinus</taxon>
    </lineage>
</organism>
<dbReference type="GO" id="GO:0016887">
    <property type="term" value="F:ATP hydrolysis activity"/>
    <property type="evidence" value="ECO:0007669"/>
    <property type="project" value="InterPro"/>
</dbReference>
<dbReference type="OrthoDB" id="9778547at2"/>
<comment type="caution">
    <text evidence="4">The sequence shown here is derived from an EMBL/GenBank/DDBJ whole genome shotgun (WGS) entry which is preliminary data.</text>
</comment>
<feature type="non-terminal residue" evidence="4">
    <location>
        <position position="104"/>
    </location>
</feature>
<reference evidence="4 5" key="1">
    <citation type="submission" date="2014-01" db="EMBL/GenBank/DDBJ databases">
        <title>Genome sequence determination for a cystic fibrosis isolate, Inquilinus limosus.</title>
        <authorList>
            <person name="Pino M."/>
            <person name="Di Conza J."/>
            <person name="Gutkind G."/>
        </authorList>
    </citation>
    <scope>NUCLEOTIDE SEQUENCE [LARGE SCALE GENOMIC DNA]</scope>
    <source>
        <strain evidence="4 5">MP06</strain>
    </source>
</reference>
<keyword evidence="2" id="KW-0813">Transport</keyword>
<accession>A0A0A0CZT6</accession>
<dbReference type="PANTHER" id="PTHR43335">
    <property type="entry name" value="ABC TRANSPORTER, ATP-BINDING PROTEIN"/>
    <property type="match status" value="1"/>
</dbReference>
<dbReference type="Proteomes" id="UP000029995">
    <property type="component" value="Unassembled WGS sequence"/>
</dbReference>
<evidence type="ECO:0000313" key="4">
    <source>
        <dbReference type="EMBL" id="KGM31284.1"/>
    </source>
</evidence>
<evidence type="ECO:0000256" key="2">
    <source>
        <dbReference type="ARBA" id="ARBA00022448"/>
    </source>
</evidence>
<evidence type="ECO:0000313" key="5">
    <source>
        <dbReference type="Proteomes" id="UP000029995"/>
    </source>
</evidence>
<dbReference type="InterPro" id="IPR003439">
    <property type="entry name" value="ABC_transporter-like_ATP-bd"/>
</dbReference>